<dbReference type="Gene3D" id="1.10.287.470">
    <property type="entry name" value="Helix hairpin bin"/>
    <property type="match status" value="2"/>
</dbReference>
<evidence type="ECO:0000256" key="1">
    <source>
        <dbReference type="SAM" id="Coils"/>
    </source>
</evidence>
<sequence>MKSRNIIIAGLAIVSLAACNSSTKMEGVKGKAKRNALTVVSKYPGRILEHYIEEGAQVNKGDTLALLDVPEVEAKRQQAQGALDAARAQYDLALNGASSDQLAQISAKLDAVTEQYEFAEKSYNRVNAMYQDSLVSDQSHDEIYMKYQGAKAQYVGVKAKYDEVKKGVRNEKIKMALGSYERAQGALQEANVAYKERYIIAPQNMTIETIALKDGELALPGYGIFTGYQINSTFFRFTVPESKINNYKIGETFTVSSPFTETSYQGKLVSIKQLTHYADITSAFPDYELGEATYELKIVPEGTTANDLYANITVLLP</sequence>
<dbReference type="EMBL" id="JBHMEZ010000012">
    <property type="protein sequence ID" value="MFB9053832.1"/>
    <property type="molecule type" value="Genomic_DNA"/>
</dbReference>
<dbReference type="PANTHER" id="PTHR30438">
    <property type="entry name" value="36 KDA ANTIGEN-RELATED"/>
    <property type="match status" value="1"/>
</dbReference>
<keyword evidence="1" id="KW-0175">Coiled coil</keyword>
<dbReference type="Gene3D" id="2.40.50.100">
    <property type="match status" value="2"/>
</dbReference>
<organism evidence="4 5">
    <name type="scientific">Formosa undariae</name>
    <dbReference type="NCBI Taxonomy" id="1325436"/>
    <lineage>
        <taxon>Bacteria</taxon>
        <taxon>Pseudomonadati</taxon>
        <taxon>Bacteroidota</taxon>
        <taxon>Flavobacteriia</taxon>
        <taxon>Flavobacteriales</taxon>
        <taxon>Flavobacteriaceae</taxon>
        <taxon>Formosa</taxon>
    </lineage>
</organism>
<reference evidence="4 5" key="1">
    <citation type="submission" date="2024-09" db="EMBL/GenBank/DDBJ databases">
        <authorList>
            <person name="Sun Q."/>
            <person name="Mori K."/>
        </authorList>
    </citation>
    <scope>NUCLEOTIDE SEQUENCE [LARGE SCALE GENOMIC DNA]</scope>
    <source>
        <strain evidence="4 5">CECT 8286</strain>
    </source>
</reference>
<evidence type="ECO:0000313" key="4">
    <source>
        <dbReference type="EMBL" id="MFB9053832.1"/>
    </source>
</evidence>
<dbReference type="Proteomes" id="UP001589605">
    <property type="component" value="Unassembled WGS sequence"/>
</dbReference>
<keyword evidence="2" id="KW-0732">Signal</keyword>
<feature type="signal peptide" evidence="2">
    <location>
        <begin position="1"/>
        <end position="17"/>
    </location>
</feature>
<feature type="domain" description="YbhG-like alpha-helical hairpin" evidence="3">
    <location>
        <begin position="71"/>
        <end position="192"/>
    </location>
</feature>
<evidence type="ECO:0000256" key="2">
    <source>
        <dbReference type="SAM" id="SignalP"/>
    </source>
</evidence>
<dbReference type="PANTHER" id="PTHR30438:SF2">
    <property type="entry name" value="MEMBRANE PROTEIN"/>
    <property type="match status" value="1"/>
</dbReference>
<gene>
    <name evidence="4" type="ORF">ACFFVB_12165</name>
</gene>
<evidence type="ECO:0000259" key="3">
    <source>
        <dbReference type="Pfam" id="PF25881"/>
    </source>
</evidence>
<protein>
    <submittedName>
        <fullName evidence="4">HlyD family secretion protein</fullName>
    </submittedName>
</protein>
<keyword evidence="5" id="KW-1185">Reference proteome</keyword>
<dbReference type="Gene3D" id="2.40.30.170">
    <property type="match status" value="1"/>
</dbReference>
<dbReference type="InterPro" id="IPR059052">
    <property type="entry name" value="HH_YbhG-like"/>
</dbReference>
<evidence type="ECO:0000313" key="5">
    <source>
        <dbReference type="Proteomes" id="UP001589605"/>
    </source>
</evidence>
<feature type="chain" id="PRO_5045925860" evidence="2">
    <location>
        <begin position="18"/>
        <end position="317"/>
    </location>
</feature>
<dbReference type="RefSeq" id="WP_382383140.1">
    <property type="nucleotide sequence ID" value="NZ_JBHMEZ010000012.1"/>
</dbReference>
<feature type="coiled-coil region" evidence="1">
    <location>
        <begin position="69"/>
        <end position="122"/>
    </location>
</feature>
<dbReference type="PROSITE" id="PS51257">
    <property type="entry name" value="PROKAR_LIPOPROTEIN"/>
    <property type="match status" value="1"/>
</dbReference>
<comment type="caution">
    <text evidence="4">The sequence shown here is derived from an EMBL/GenBank/DDBJ whole genome shotgun (WGS) entry which is preliminary data.</text>
</comment>
<dbReference type="Pfam" id="PF25881">
    <property type="entry name" value="HH_YBHG"/>
    <property type="match status" value="1"/>
</dbReference>
<dbReference type="SUPFAM" id="SSF111369">
    <property type="entry name" value="HlyD-like secretion proteins"/>
    <property type="match status" value="1"/>
</dbReference>
<name>A0ABV5F337_9FLAO</name>
<proteinExistence type="predicted"/>
<accession>A0ABV5F337</accession>